<accession>A0A9W8EHQ9</accession>
<dbReference type="AlphaFoldDB" id="A0A9W8EHQ9"/>
<evidence type="ECO:0000256" key="4">
    <source>
        <dbReference type="ARBA" id="ARBA00023242"/>
    </source>
</evidence>
<protein>
    <submittedName>
        <fullName evidence="5">Uncharacterized protein</fullName>
    </submittedName>
</protein>
<dbReference type="Gene3D" id="2.130.10.10">
    <property type="entry name" value="YVTN repeat-like/Quinoprotein amine dehydrogenase"/>
    <property type="match status" value="1"/>
</dbReference>
<keyword evidence="3" id="KW-0677">Repeat</keyword>
<evidence type="ECO:0000313" key="5">
    <source>
        <dbReference type="EMBL" id="KAJ2003003.1"/>
    </source>
</evidence>
<evidence type="ECO:0000313" key="6">
    <source>
        <dbReference type="Proteomes" id="UP001150907"/>
    </source>
</evidence>
<evidence type="ECO:0000256" key="2">
    <source>
        <dbReference type="ARBA" id="ARBA00022574"/>
    </source>
</evidence>
<dbReference type="Proteomes" id="UP001150907">
    <property type="component" value="Unassembled WGS sequence"/>
</dbReference>
<organism evidence="5 6">
    <name type="scientific">Coemansia thaxteri</name>
    <dbReference type="NCBI Taxonomy" id="2663907"/>
    <lineage>
        <taxon>Eukaryota</taxon>
        <taxon>Fungi</taxon>
        <taxon>Fungi incertae sedis</taxon>
        <taxon>Zoopagomycota</taxon>
        <taxon>Kickxellomycotina</taxon>
        <taxon>Kickxellomycetes</taxon>
        <taxon>Kickxellales</taxon>
        <taxon>Kickxellaceae</taxon>
        <taxon>Coemansia</taxon>
    </lineage>
</organism>
<comment type="subcellular location">
    <subcellularLocation>
        <location evidence="1">Nucleus</location>
    </subcellularLocation>
</comment>
<reference evidence="5" key="1">
    <citation type="submission" date="2022-07" db="EMBL/GenBank/DDBJ databases">
        <title>Phylogenomic reconstructions and comparative analyses of Kickxellomycotina fungi.</title>
        <authorList>
            <person name="Reynolds N.K."/>
            <person name="Stajich J.E."/>
            <person name="Barry K."/>
            <person name="Grigoriev I.V."/>
            <person name="Crous P."/>
            <person name="Smith M.E."/>
        </authorList>
    </citation>
    <scope>NUCLEOTIDE SEQUENCE</scope>
    <source>
        <strain evidence="5">IMI 214461</strain>
    </source>
</reference>
<name>A0A9W8EHQ9_9FUNG</name>
<dbReference type="PANTHER" id="PTHR22652:SF0">
    <property type="entry name" value="NUCLEOPORIN NUP43"/>
    <property type="match status" value="1"/>
</dbReference>
<dbReference type="EMBL" id="JANBQF010000253">
    <property type="protein sequence ID" value="KAJ2003003.1"/>
    <property type="molecule type" value="Genomic_DNA"/>
</dbReference>
<keyword evidence="6" id="KW-1185">Reference proteome</keyword>
<dbReference type="GO" id="GO:0031080">
    <property type="term" value="C:nuclear pore outer ring"/>
    <property type="evidence" value="ECO:0007669"/>
    <property type="project" value="TreeGrafter"/>
</dbReference>
<gene>
    <name evidence="5" type="ORF">H4R26_003307</name>
</gene>
<keyword evidence="4" id="KW-0539">Nucleus</keyword>
<sequence length="359" mass="38372">MNTLQVQPVARKITSVCWLPPRAGSAYTDTELYFVTGSSAKHKELILWTTENPDFSESKGQDADDKPLATLVAKVQHDGDVQGIAVVSPDVIATASSYGTISIYDVEHSAVASDSLLTLRESVTAHRFSNGEPAVSTALSVQPVNSSDAEIASCGEDGRVAYVPLTRLDALQAYEVDSTVVTGVCWPTPAQLAACTRAGQIKLFDRRSPAEVSAVFVDPSNAYSFECITSHPSQSFRLATGTDTGAVLLWDIRNPKKPTMEAFNVHEANVWQIGYHPADSSKIVSCSDDASIAITQWASSGAASDQTTRGVRHLSSFFNALSISCFDVCPFTRTSLLVAGSDSGNLLMEKSAASDFSLF</sequence>
<evidence type="ECO:0000256" key="1">
    <source>
        <dbReference type="ARBA" id="ARBA00004123"/>
    </source>
</evidence>
<dbReference type="InterPro" id="IPR036322">
    <property type="entry name" value="WD40_repeat_dom_sf"/>
</dbReference>
<evidence type="ECO:0000256" key="3">
    <source>
        <dbReference type="ARBA" id="ARBA00022737"/>
    </source>
</evidence>
<dbReference type="SUPFAM" id="SSF50978">
    <property type="entry name" value="WD40 repeat-like"/>
    <property type="match status" value="1"/>
</dbReference>
<dbReference type="SMART" id="SM00320">
    <property type="entry name" value="WD40"/>
    <property type="match status" value="5"/>
</dbReference>
<dbReference type="OrthoDB" id="427795at2759"/>
<keyword evidence="2" id="KW-0853">WD repeat</keyword>
<comment type="caution">
    <text evidence="5">The sequence shown here is derived from an EMBL/GenBank/DDBJ whole genome shotgun (WGS) entry which is preliminary data.</text>
</comment>
<proteinExistence type="predicted"/>
<dbReference type="PANTHER" id="PTHR22652">
    <property type="entry name" value="NUCLEOPORIN NUP43"/>
    <property type="match status" value="1"/>
</dbReference>
<dbReference type="InterPro" id="IPR015943">
    <property type="entry name" value="WD40/YVTN_repeat-like_dom_sf"/>
</dbReference>
<dbReference type="InterPro" id="IPR001680">
    <property type="entry name" value="WD40_rpt"/>
</dbReference>